<dbReference type="GeneID" id="41331204"/>
<organism evidence="10 11">
    <name type="scientific">Promethearchaeum syntrophicum</name>
    <dbReference type="NCBI Taxonomy" id="2594042"/>
    <lineage>
        <taxon>Archaea</taxon>
        <taxon>Promethearchaeati</taxon>
        <taxon>Promethearchaeota</taxon>
        <taxon>Promethearchaeia</taxon>
        <taxon>Promethearchaeales</taxon>
        <taxon>Promethearchaeaceae</taxon>
        <taxon>Promethearchaeum</taxon>
    </lineage>
</organism>
<dbReference type="InterPro" id="IPR036097">
    <property type="entry name" value="HisK_dim/P_sf"/>
</dbReference>
<dbReference type="GO" id="GO:0005524">
    <property type="term" value="F:ATP binding"/>
    <property type="evidence" value="ECO:0007669"/>
    <property type="project" value="UniProtKB-KW"/>
</dbReference>
<evidence type="ECO:0000313" key="10">
    <source>
        <dbReference type="EMBL" id="QEE17400.1"/>
    </source>
</evidence>
<dbReference type="InterPro" id="IPR005467">
    <property type="entry name" value="His_kinase_dom"/>
</dbReference>
<dbReference type="CDD" id="cd00082">
    <property type="entry name" value="HisKA"/>
    <property type="match status" value="1"/>
</dbReference>
<dbReference type="InterPro" id="IPR003594">
    <property type="entry name" value="HATPase_dom"/>
</dbReference>
<evidence type="ECO:0000259" key="8">
    <source>
        <dbReference type="PROSITE" id="PS50109"/>
    </source>
</evidence>
<evidence type="ECO:0000256" key="3">
    <source>
        <dbReference type="ARBA" id="ARBA00022741"/>
    </source>
</evidence>
<keyword evidence="5 10" id="KW-0067">ATP-binding</keyword>
<dbReference type="PRINTS" id="PR00344">
    <property type="entry name" value="BCTRLSENSOR"/>
</dbReference>
<feature type="transmembrane region" description="Helical" evidence="7">
    <location>
        <begin position="12"/>
        <end position="30"/>
    </location>
</feature>
<dbReference type="SUPFAM" id="SSF47384">
    <property type="entry name" value="Homodimeric domain of signal transducing histidine kinase"/>
    <property type="match status" value="1"/>
</dbReference>
<dbReference type="InterPro" id="IPR004358">
    <property type="entry name" value="Sig_transdc_His_kin-like_C"/>
</dbReference>
<dbReference type="InterPro" id="IPR011006">
    <property type="entry name" value="CheY-like_superfamily"/>
</dbReference>
<dbReference type="Gene3D" id="3.30.565.10">
    <property type="entry name" value="Histidine kinase-like ATPase, C-terminal domain"/>
    <property type="match status" value="1"/>
</dbReference>
<keyword evidence="6" id="KW-0902">Two-component regulatory system</keyword>
<dbReference type="Pfam" id="PF02518">
    <property type="entry name" value="HATPase_c"/>
    <property type="match status" value="1"/>
</dbReference>
<dbReference type="SMART" id="SM00388">
    <property type="entry name" value="HisKA"/>
    <property type="match status" value="1"/>
</dbReference>
<dbReference type="Gene3D" id="1.10.287.130">
    <property type="match status" value="1"/>
</dbReference>
<dbReference type="PROSITE" id="PS50110">
    <property type="entry name" value="RESPONSE_REGULATORY"/>
    <property type="match status" value="1"/>
</dbReference>
<sequence length="618" mass="70698">MAFDSENGLPFLATALLTSVGLLMLIVSLLKGNKRIKRWIIPVIIHNISLYVQFVDNSFFEDKYTVIHLIISGIGLISLIIIAIIEYNEEFPLNHAIERKRILQYIFYSLTSILVYILLLHLIFNTSEKLYTFFYYILAIGILFSIFLLLRIYKKKKRTPTHMSIVIILVIIEVDLILYIITDFTTTDLYPFLRVFDAGIGIGMLFFAFIASVENQLLEIYEKERLQNKLLRRTQDKIISQTQLSSIQIISGGFAHDFNNILTSIIGNISLIEDYPIFQGEGKEFIIDLKSASSQAKNMVNQLLVFSKGEEFLNKEIITFKEILKITTDFTLRGRKSKPIYDIDKNLWAIYGDPIRISQIIQNLVINADQSMPEGGIIELNAQNVEIEDNNQFNLQPGKYLLFQIKDSGVGIPSNIQEKIFTPFFTTKPEGQGFGLSICKKIVEDHQGYINFKTTVDKGSIFYFYTPAKMNSTILNVKHEQLKDKFSGFGLILDDNILVLRVIESMLKNLGIKAITSSESTTFLSTYEDLLKKKINVDILIVDLTLPGDIGGKQLINDIRRFNPEAYVVVSSGYSNDFVLQNYQDYGFNDLLRKPYDKNELIKVLEKAFKNKNPNPNI</sequence>
<evidence type="ECO:0000256" key="7">
    <source>
        <dbReference type="SAM" id="Phobius"/>
    </source>
</evidence>
<keyword evidence="7" id="KW-0472">Membrane</keyword>
<dbReference type="GO" id="GO:0000155">
    <property type="term" value="F:phosphorelay sensor kinase activity"/>
    <property type="evidence" value="ECO:0007669"/>
    <property type="project" value="InterPro"/>
</dbReference>
<dbReference type="SMART" id="SM00387">
    <property type="entry name" value="HATPase_c"/>
    <property type="match status" value="1"/>
</dbReference>
<dbReference type="SUPFAM" id="SSF52172">
    <property type="entry name" value="CheY-like"/>
    <property type="match status" value="1"/>
</dbReference>
<evidence type="ECO:0000313" key="11">
    <source>
        <dbReference type="Proteomes" id="UP000321408"/>
    </source>
</evidence>
<reference evidence="10 11" key="1">
    <citation type="journal article" date="2020" name="Nature">
        <title>Isolation of an archaeon at the prokaryote-eukaryote interface.</title>
        <authorList>
            <person name="Imachi H."/>
            <person name="Nobu M.K."/>
            <person name="Nakahara N."/>
            <person name="Morono Y."/>
            <person name="Ogawara M."/>
            <person name="Takaki Y."/>
            <person name="Takano Y."/>
            <person name="Uematsu K."/>
            <person name="Ikuta T."/>
            <person name="Ito M."/>
            <person name="Matsui Y."/>
            <person name="Miyazaki M."/>
            <person name="Murata K."/>
            <person name="Saito Y."/>
            <person name="Sakai S."/>
            <person name="Song C."/>
            <person name="Tasumi E."/>
            <person name="Yamanaka Y."/>
            <person name="Yamaguchi T."/>
            <person name="Kamagata Y."/>
            <person name="Tamaki H."/>
            <person name="Takai K."/>
        </authorList>
    </citation>
    <scope>NUCLEOTIDE SEQUENCE [LARGE SCALE GENOMIC DNA]</scope>
    <source>
        <strain evidence="10 11">MK-D1</strain>
    </source>
</reference>
<name>A0A5B9DF30_9ARCH</name>
<dbReference type="RefSeq" id="WP_147664293.1">
    <property type="nucleotide sequence ID" value="NZ_CP042905.2"/>
</dbReference>
<dbReference type="PANTHER" id="PTHR43065">
    <property type="entry name" value="SENSOR HISTIDINE KINASE"/>
    <property type="match status" value="1"/>
</dbReference>
<dbReference type="PROSITE" id="PS50109">
    <property type="entry name" value="HIS_KIN"/>
    <property type="match status" value="1"/>
</dbReference>
<keyword evidence="11" id="KW-1185">Reference proteome</keyword>
<dbReference type="InterPro" id="IPR036890">
    <property type="entry name" value="HATPase_C_sf"/>
</dbReference>
<dbReference type="InterPro" id="IPR003661">
    <property type="entry name" value="HisK_dim/P_dom"/>
</dbReference>
<keyword evidence="7" id="KW-0812">Transmembrane</keyword>
<reference evidence="10 11" key="2">
    <citation type="journal article" date="2024" name="Int. J. Syst. Evol. Microbiol.">
        <title>Promethearchaeum syntrophicum gen. nov., sp. nov., an anaerobic, obligately syntrophic archaeon, the first isolate of the lineage 'Asgard' archaea, and proposal of the new archaeal phylum Promethearchaeota phyl. nov. and kingdom Promethearchaeati regn. nov.</title>
        <authorList>
            <person name="Imachi H."/>
            <person name="Nobu M.K."/>
            <person name="Kato S."/>
            <person name="Takaki Y."/>
            <person name="Miyazaki M."/>
            <person name="Miyata M."/>
            <person name="Ogawara M."/>
            <person name="Saito Y."/>
            <person name="Sakai S."/>
            <person name="Tahara Y.O."/>
            <person name="Takano Y."/>
            <person name="Tasumi E."/>
            <person name="Uematsu K."/>
            <person name="Yoshimura T."/>
            <person name="Itoh T."/>
            <person name="Ohkuma M."/>
            <person name="Takai K."/>
        </authorList>
    </citation>
    <scope>NUCLEOTIDE SEQUENCE [LARGE SCALE GENOMIC DNA]</scope>
    <source>
        <strain evidence="10 11">MK-D1</strain>
    </source>
</reference>
<dbReference type="AlphaFoldDB" id="A0A5B9DF30"/>
<proteinExistence type="predicted"/>
<feature type="transmembrane region" description="Helical" evidence="7">
    <location>
        <begin position="66"/>
        <end position="85"/>
    </location>
</feature>
<feature type="transmembrane region" description="Helical" evidence="7">
    <location>
        <begin position="162"/>
        <end position="181"/>
    </location>
</feature>
<evidence type="ECO:0000256" key="6">
    <source>
        <dbReference type="ARBA" id="ARBA00023012"/>
    </source>
</evidence>
<feature type="transmembrane region" description="Helical" evidence="7">
    <location>
        <begin position="193"/>
        <end position="213"/>
    </location>
</feature>
<dbReference type="SMART" id="SM00448">
    <property type="entry name" value="REC"/>
    <property type="match status" value="1"/>
</dbReference>
<keyword evidence="1" id="KW-0597">Phosphoprotein</keyword>
<keyword evidence="4" id="KW-0418">Kinase</keyword>
<keyword evidence="7" id="KW-1133">Transmembrane helix</keyword>
<feature type="domain" description="Response regulatory" evidence="9">
    <location>
        <begin position="489"/>
        <end position="609"/>
    </location>
</feature>
<dbReference type="SUPFAM" id="SSF55874">
    <property type="entry name" value="ATPase domain of HSP90 chaperone/DNA topoisomerase II/histidine kinase"/>
    <property type="match status" value="1"/>
</dbReference>
<evidence type="ECO:0000256" key="2">
    <source>
        <dbReference type="ARBA" id="ARBA00022679"/>
    </source>
</evidence>
<dbReference type="OrthoDB" id="8127at2157"/>
<evidence type="ECO:0000256" key="1">
    <source>
        <dbReference type="ARBA" id="ARBA00022553"/>
    </source>
</evidence>
<keyword evidence="3" id="KW-0547">Nucleotide-binding</keyword>
<dbReference type="Gene3D" id="3.40.50.2300">
    <property type="match status" value="1"/>
</dbReference>
<dbReference type="PANTHER" id="PTHR43065:SF46">
    <property type="entry name" value="C4-DICARBOXYLATE TRANSPORT SENSOR PROTEIN DCTB"/>
    <property type="match status" value="1"/>
</dbReference>
<dbReference type="InterPro" id="IPR001789">
    <property type="entry name" value="Sig_transdc_resp-reg_receiver"/>
</dbReference>
<gene>
    <name evidence="10" type="ORF">DSAG12_03235</name>
</gene>
<dbReference type="Pfam" id="PF00072">
    <property type="entry name" value="Response_reg"/>
    <property type="match status" value="1"/>
</dbReference>
<evidence type="ECO:0000256" key="4">
    <source>
        <dbReference type="ARBA" id="ARBA00022777"/>
    </source>
</evidence>
<feature type="transmembrane region" description="Helical" evidence="7">
    <location>
        <begin position="105"/>
        <end position="124"/>
    </location>
</feature>
<protein>
    <submittedName>
        <fullName evidence="10">ATP-binding protein</fullName>
    </submittedName>
</protein>
<dbReference type="Pfam" id="PF00512">
    <property type="entry name" value="HisKA"/>
    <property type="match status" value="1"/>
</dbReference>
<dbReference type="KEGG" id="psyt:DSAG12_03235"/>
<dbReference type="Proteomes" id="UP000321408">
    <property type="component" value="Chromosome"/>
</dbReference>
<feature type="domain" description="Histidine kinase" evidence="8">
    <location>
        <begin position="253"/>
        <end position="470"/>
    </location>
</feature>
<keyword evidence="2" id="KW-0808">Transferase</keyword>
<evidence type="ECO:0000256" key="5">
    <source>
        <dbReference type="ARBA" id="ARBA00022840"/>
    </source>
</evidence>
<evidence type="ECO:0000259" key="9">
    <source>
        <dbReference type="PROSITE" id="PS50110"/>
    </source>
</evidence>
<dbReference type="EMBL" id="CP042905">
    <property type="protein sequence ID" value="QEE17400.1"/>
    <property type="molecule type" value="Genomic_DNA"/>
</dbReference>
<accession>A0A5B9DF30</accession>
<feature type="transmembrane region" description="Helical" evidence="7">
    <location>
        <begin position="130"/>
        <end position="150"/>
    </location>
</feature>